<dbReference type="OrthoDB" id="9804758at2"/>
<dbReference type="PANTHER" id="PTHR10192:SF16">
    <property type="entry name" value="MOLYBDOPTERIN MOLYBDENUMTRANSFERASE"/>
    <property type="match status" value="1"/>
</dbReference>
<dbReference type="GO" id="GO:0005829">
    <property type="term" value="C:cytosol"/>
    <property type="evidence" value="ECO:0007669"/>
    <property type="project" value="TreeGrafter"/>
</dbReference>
<dbReference type="InterPro" id="IPR036425">
    <property type="entry name" value="MoaB/Mog-like_dom_sf"/>
</dbReference>
<dbReference type="KEGG" id="dao:Desac_1631"/>
<dbReference type="InterPro" id="IPR038987">
    <property type="entry name" value="MoeA-like"/>
</dbReference>
<comment type="catalytic activity">
    <reaction evidence="5">
        <text>adenylyl-molybdopterin + molybdate = Mo-molybdopterin + AMP + H(+)</text>
        <dbReference type="Rhea" id="RHEA:35047"/>
        <dbReference type="ChEBI" id="CHEBI:15378"/>
        <dbReference type="ChEBI" id="CHEBI:36264"/>
        <dbReference type="ChEBI" id="CHEBI:62727"/>
        <dbReference type="ChEBI" id="CHEBI:71302"/>
        <dbReference type="ChEBI" id="CHEBI:456215"/>
        <dbReference type="EC" id="2.10.1.1"/>
    </reaction>
</comment>
<dbReference type="EC" id="2.10.1.1" evidence="6"/>
<dbReference type="SUPFAM" id="SSF63867">
    <property type="entry name" value="MoeA C-terminal domain-like"/>
    <property type="match status" value="1"/>
</dbReference>
<evidence type="ECO:0000259" key="7">
    <source>
        <dbReference type="SMART" id="SM00852"/>
    </source>
</evidence>
<keyword evidence="6" id="KW-0460">Magnesium</keyword>
<dbReference type="InterPro" id="IPR024370">
    <property type="entry name" value="PBP_domain"/>
</dbReference>
<dbReference type="Pfam" id="PF03454">
    <property type="entry name" value="MoeA_C"/>
    <property type="match status" value="1"/>
</dbReference>
<dbReference type="SMART" id="SM00852">
    <property type="entry name" value="MoCF_biosynth"/>
    <property type="match status" value="1"/>
</dbReference>
<accession>F2NJG8</accession>
<dbReference type="HOGENOM" id="CLU_010186_3_0_7"/>
<keyword evidence="9" id="KW-1185">Reference proteome</keyword>
<dbReference type="AlphaFoldDB" id="F2NJG8"/>
<dbReference type="eggNOG" id="COG1910">
    <property type="taxonomic scope" value="Bacteria"/>
</dbReference>
<dbReference type="eggNOG" id="COG0303">
    <property type="taxonomic scope" value="Bacteria"/>
</dbReference>
<dbReference type="GO" id="GO:0061599">
    <property type="term" value="F:molybdopterin molybdotransferase activity"/>
    <property type="evidence" value="ECO:0007669"/>
    <property type="project" value="UniProtKB-UniRule"/>
</dbReference>
<dbReference type="Pfam" id="PF00994">
    <property type="entry name" value="MoCF_biosynth"/>
    <property type="match status" value="1"/>
</dbReference>
<dbReference type="NCBIfam" id="NF011068">
    <property type="entry name" value="PRK14498.1"/>
    <property type="match status" value="1"/>
</dbReference>
<keyword evidence="6" id="KW-0479">Metal-binding</keyword>
<dbReference type="Pfam" id="PF03453">
    <property type="entry name" value="MoeA_N"/>
    <property type="match status" value="1"/>
</dbReference>
<comment type="pathway">
    <text evidence="2 6">Cofactor biosynthesis; molybdopterin biosynthesis.</text>
</comment>
<organism evidence="8 9">
    <name type="scientific">Desulfobacca acetoxidans (strain ATCC 700848 / DSM 11109 / ASRB2)</name>
    <dbReference type="NCBI Taxonomy" id="880072"/>
    <lineage>
        <taxon>Bacteria</taxon>
        <taxon>Pseudomonadati</taxon>
        <taxon>Thermodesulfobacteriota</taxon>
        <taxon>Desulfobaccia</taxon>
        <taxon>Desulfobaccales</taxon>
        <taxon>Desulfobaccaceae</taxon>
        <taxon>Desulfobacca</taxon>
    </lineage>
</organism>
<evidence type="ECO:0000256" key="2">
    <source>
        <dbReference type="ARBA" id="ARBA00005046"/>
    </source>
</evidence>
<dbReference type="EMBL" id="CP002629">
    <property type="protein sequence ID" value="AEB09480.1"/>
    <property type="molecule type" value="Genomic_DNA"/>
</dbReference>
<evidence type="ECO:0000256" key="3">
    <source>
        <dbReference type="ARBA" id="ARBA00010763"/>
    </source>
</evidence>
<dbReference type="SUPFAM" id="SSF53218">
    <property type="entry name" value="Molybdenum cofactor biosynthesis proteins"/>
    <property type="match status" value="1"/>
</dbReference>
<feature type="domain" description="MoaB/Mog" evidence="7">
    <location>
        <begin position="176"/>
        <end position="317"/>
    </location>
</feature>
<name>F2NJG8_DESAR</name>
<comment type="cofactor">
    <cofactor evidence="6">
        <name>Mg(2+)</name>
        <dbReference type="ChEBI" id="CHEBI:18420"/>
    </cofactor>
</comment>
<dbReference type="RefSeq" id="WP_013706590.1">
    <property type="nucleotide sequence ID" value="NC_015388.1"/>
</dbReference>
<dbReference type="PANTHER" id="PTHR10192">
    <property type="entry name" value="MOLYBDOPTERIN BIOSYNTHESIS PROTEIN"/>
    <property type="match status" value="1"/>
</dbReference>
<dbReference type="STRING" id="880072.Desac_1631"/>
<evidence type="ECO:0000313" key="8">
    <source>
        <dbReference type="EMBL" id="AEB09480.1"/>
    </source>
</evidence>
<dbReference type="Gene3D" id="3.90.105.10">
    <property type="entry name" value="Molybdopterin biosynthesis moea protein, domain 2"/>
    <property type="match status" value="1"/>
</dbReference>
<keyword evidence="4 6" id="KW-0501">Molybdenum cofactor biosynthesis</keyword>
<keyword evidence="6" id="KW-0500">Molybdenum</keyword>
<dbReference type="GO" id="GO:0006777">
    <property type="term" value="P:Mo-molybdopterin cofactor biosynthetic process"/>
    <property type="evidence" value="ECO:0007669"/>
    <property type="project" value="UniProtKB-UniRule"/>
</dbReference>
<dbReference type="InterPro" id="IPR005110">
    <property type="entry name" value="MoeA_linker/N"/>
</dbReference>
<dbReference type="Gene3D" id="3.40.980.10">
    <property type="entry name" value="MoaB/Mog-like domain"/>
    <property type="match status" value="1"/>
</dbReference>
<evidence type="ECO:0000313" key="9">
    <source>
        <dbReference type="Proteomes" id="UP000000483"/>
    </source>
</evidence>
<sequence>MKRHIYLKMKTVEEARQLFRSRFDPDTFLPPEEILTSAALGRVTAVPVFARLSSPHYHSAAMDGYAVAAEVTFGASQDRPKLLELGRQAFPVNTGNPLPSGTNAVIMVENVHPRDEATIQIEAGAYPWQHVRKVGEDLVAHEMVLPEKTEVTPYALAALLAAGVTRLLVRRRPRVVIIPTGDELISVAEIEAGEVPPGRVIEFNSLMLAALTEQLGALPEVRPIVPDRRQEIRAALAEAVQQGDMVIINAGSSAGTEDYTAQVIAELGEVLVHGVTMMPGKPTILGVVQGKPVMGNPGYPVSAALSFDQFAAPLLSDILGRHLPPRPTVAAQPAQKIPSKAGLEEFIRVTLGKVGERIMATPLPRGAGTITSLVRADGLIRIPAASEGVEAEKSVLTELLLSPELLEQTLVVIGSHDNTLDVLATLLRRHHPDLRLSSAHVGSTGGLLALQNHRAHLGGCHLFDPETGSYNVPYIKRLLPELPLKLINLVHRAQGLMVLPDNPKRIQGFQDLIRPGVQFSNRQRGSGTRILLDYQLAQLGIKPQAIQGYQQEEYTHMAVAVNVLSGAADAGLGIMAAARALGLKFIPVVTERYDLVVPETTFADGRFQKLWAIICSEEFKTTVAAMGGYDTRDTGAVMYEQ</sequence>
<reference evidence="8 9" key="1">
    <citation type="journal article" date="2011" name="Stand. Genomic Sci.">
        <title>Complete genome sequence of the acetate-degrading sulfate reducer Desulfobacca acetoxidans type strain (ASRB2).</title>
        <authorList>
            <person name="Goker M."/>
            <person name="Teshima H."/>
            <person name="Lapidus A."/>
            <person name="Nolan M."/>
            <person name="Lucas S."/>
            <person name="Hammon N."/>
            <person name="Deshpande S."/>
            <person name="Cheng J.F."/>
            <person name="Tapia R."/>
            <person name="Han C."/>
            <person name="Goodwin L."/>
            <person name="Pitluck S."/>
            <person name="Huntemann M."/>
            <person name="Liolios K."/>
            <person name="Ivanova N."/>
            <person name="Pagani I."/>
            <person name="Mavromatis K."/>
            <person name="Ovchinikova G."/>
            <person name="Pati A."/>
            <person name="Chen A."/>
            <person name="Palaniappan K."/>
            <person name="Land M."/>
            <person name="Hauser L."/>
            <person name="Brambilla E.M."/>
            <person name="Rohde M."/>
            <person name="Spring S."/>
            <person name="Detter J.C."/>
            <person name="Woyke T."/>
            <person name="Bristow J."/>
            <person name="Eisen J.A."/>
            <person name="Markowitz V."/>
            <person name="Hugenholtz P."/>
            <person name="Kyrpides N.C."/>
            <person name="Klenk H.P."/>
        </authorList>
    </citation>
    <scope>NUCLEOTIDE SEQUENCE [LARGE SCALE GENOMIC DNA]</scope>
    <source>
        <strain evidence="9">ATCC 700848 / DSM 11109 / ASRB2</strain>
    </source>
</reference>
<dbReference type="CDD" id="cd00887">
    <property type="entry name" value="MoeA"/>
    <property type="match status" value="1"/>
</dbReference>
<dbReference type="InterPro" id="IPR036135">
    <property type="entry name" value="MoeA_linker/N_sf"/>
</dbReference>
<dbReference type="Pfam" id="PF12727">
    <property type="entry name" value="PBP_like"/>
    <property type="match status" value="1"/>
</dbReference>
<dbReference type="SUPFAM" id="SSF63882">
    <property type="entry name" value="MoeA N-terminal region -like"/>
    <property type="match status" value="1"/>
</dbReference>
<comment type="similarity">
    <text evidence="3 6">Belongs to the MoeA family.</text>
</comment>
<dbReference type="GO" id="GO:0046872">
    <property type="term" value="F:metal ion binding"/>
    <property type="evidence" value="ECO:0007669"/>
    <property type="project" value="UniProtKB-UniRule"/>
</dbReference>
<evidence type="ECO:0000256" key="4">
    <source>
        <dbReference type="ARBA" id="ARBA00023150"/>
    </source>
</evidence>
<dbReference type="Gene3D" id="2.170.190.11">
    <property type="entry name" value="Molybdopterin biosynthesis moea protein, domain 3"/>
    <property type="match status" value="1"/>
</dbReference>
<dbReference type="UniPathway" id="UPA00344"/>
<dbReference type="Proteomes" id="UP000000483">
    <property type="component" value="Chromosome"/>
</dbReference>
<dbReference type="SUPFAM" id="SSF53850">
    <property type="entry name" value="Periplasmic binding protein-like II"/>
    <property type="match status" value="1"/>
</dbReference>
<dbReference type="InterPro" id="IPR001453">
    <property type="entry name" value="MoaB/Mog_dom"/>
</dbReference>
<dbReference type="Gene3D" id="2.40.340.10">
    <property type="entry name" value="MoeA, C-terminal, domain IV"/>
    <property type="match status" value="1"/>
</dbReference>
<proteinExistence type="inferred from homology"/>
<reference evidence="9" key="2">
    <citation type="submission" date="2011-03" db="EMBL/GenBank/DDBJ databases">
        <title>The complete genome of Desulfobacca acetoxidans DSM 11109.</title>
        <authorList>
            <consortium name="US DOE Joint Genome Institute (JGI-PGF)"/>
            <person name="Lucas S."/>
            <person name="Copeland A."/>
            <person name="Lapidus A."/>
            <person name="Bruce D."/>
            <person name="Goodwin L."/>
            <person name="Pitluck S."/>
            <person name="Peters L."/>
            <person name="Kyrpides N."/>
            <person name="Mavromatis K."/>
            <person name="Ivanova N."/>
            <person name="Ovchinnikova G."/>
            <person name="Teshima H."/>
            <person name="Detter J.C."/>
            <person name="Han C."/>
            <person name="Land M."/>
            <person name="Hauser L."/>
            <person name="Markowitz V."/>
            <person name="Cheng J.-F."/>
            <person name="Hugenholtz P."/>
            <person name="Woyke T."/>
            <person name="Wu D."/>
            <person name="Spring S."/>
            <person name="Schueler E."/>
            <person name="Brambilla E."/>
            <person name="Klenk H.-P."/>
            <person name="Eisen J.A."/>
        </authorList>
    </citation>
    <scope>NUCLEOTIDE SEQUENCE [LARGE SCALE GENOMIC DNA]</scope>
    <source>
        <strain evidence="9">ATCC 700848 / DSM 11109 / ASRB2</strain>
    </source>
</reference>
<keyword evidence="6" id="KW-0808">Transferase</keyword>
<gene>
    <name evidence="8" type="ordered locus">Desac_1631</name>
</gene>
<dbReference type="InterPro" id="IPR005111">
    <property type="entry name" value="MoeA_C_domain_IV"/>
</dbReference>
<evidence type="ECO:0000256" key="6">
    <source>
        <dbReference type="RuleBase" id="RU365090"/>
    </source>
</evidence>
<protein>
    <recommendedName>
        <fullName evidence="6">Molybdopterin molybdenumtransferase</fullName>
        <ecNumber evidence="6">2.10.1.1</ecNumber>
    </recommendedName>
</protein>
<comment type="function">
    <text evidence="1 6">Catalyzes the insertion of molybdate into adenylated molybdopterin with the concomitant release of AMP.</text>
</comment>
<evidence type="ECO:0000256" key="1">
    <source>
        <dbReference type="ARBA" id="ARBA00002901"/>
    </source>
</evidence>
<evidence type="ECO:0000256" key="5">
    <source>
        <dbReference type="ARBA" id="ARBA00047317"/>
    </source>
</evidence>
<dbReference type="InterPro" id="IPR036688">
    <property type="entry name" value="MoeA_C_domain_IV_sf"/>
</dbReference>